<dbReference type="EMBL" id="CP017781">
    <property type="protein sequence ID" value="AOZ68767.1"/>
    <property type="molecule type" value="Genomic_DNA"/>
</dbReference>
<evidence type="ECO:0000313" key="3">
    <source>
        <dbReference type="Proteomes" id="UP000176562"/>
    </source>
</evidence>
<dbReference type="Gene3D" id="2.40.128.140">
    <property type="entry name" value="Outer membrane protein"/>
    <property type="match status" value="1"/>
</dbReference>
<feature type="chain" id="PRO_5009443523" description="DUF2219 domain-containing protein" evidence="1">
    <location>
        <begin position="22"/>
        <end position="306"/>
    </location>
</feature>
<organism evidence="2 3">
    <name type="scientific">Rhodobacter xanthinilyticus</name>
    <dbReference type="NCBI Taxonomy" id="1850250"/>
    <lineage>
        <taxon>Bacteria</taxon>
        <taxon>Pseudomonadati</taxon>
        <taxon>Pseudomonadota</taxon>
        <taxon>Alphaproteobacteria</taxon>
        <taxon>Rhodobacterales</taxon>
        <taxon>Rhodobacter group</taxon>
        <taxon>Rhodobacter</taxon>
    </lineage>
</organism>
<dbReference type="Proteomes" id="UP000176562">
    <property type="component" value="Chromosome"/>
</dbReference>
<feature type="signal peptide" evidence="1">
    <location>
        <begin position="1"/>
        <end position="21"/>
    </location>
</feature>
<evidence type="ECO:0000313" key="2">
    <source>
        <dbReference type="EMBL" id="AOZ68767.1"/>
    </source>
</evidence>
<proteinExistence type="predicted"/>
<dbReference type="KEGG" id="rhp:LPB142_05100"/>
<dbReference type="InterPro" id="IPR037107">
    <property type="entry name" value="Put_OMP_sf"/>
</dbReference>
<protein>
    <recommendedName>
        <fullName evidence="4">DUF2219 domain-containing protein</fullName>
    </recommendedName>
</protein>
<dbReference type="Pfam" id="PF09982">
    <property type="entry name" value="LpxR"/>
    <property type="match status" value="1"/>
</dbReference>
<keyword evidence="3" id="KW-1185">Reference proteome</keyword>
<dbReference type="InterPro" id="IPR018707">
    <property type="entry name" value="LpxR"/>
</dbReference>
<reference evidence="2 3" key="1">
    <citation type="submission" date="2016-10" db="EMBL/GenBank/DDBJ databases">
        <title>Rhodobacter sp. LPB0142, isolated from sea water.</title>
        <authorList>
            <person name="Kim E."/>
            <person name="Yi H."/>
        </authorList>
    </citation>
    <scope>NUCLEOTIDE SEQUENCE [LARGE SCALE GENOMIC DNA]</scope>
    <source>
        <strain evidence="2 3">LPB0142</strain>
    </source>
</reference>
<evidence type="ECO:0008006" key="4">
    <source>
        <dbReference type="Google" id="ProtNLM"/>
    </source>
</evidence>
<sequence>MLKQILSGALALMCLCAPAVAEPFGQGYQTLGYGRLFNNDHLGDGDDRWQTGSYTISVVRGTGWEGAMPAAPLEVIEYRIGSSIIAPSDLRSPPPGDRRYAGRLHLGANTYFDFKGLETRLGAGLVAVGPDTGVSGLHEDLHRIFSSPRPVVAANQLPNHLYPVLSGEIGRPLALGRAELRPFAEARLGDEDLLRAGVDLSFGAREIGALWLRDETTGQRYVGISGESDPRPAFTLGADVARVFDSGYFPAADGVEAEKTRARLRAGVDARLGMMGVFYGVTWLSEEFEGQPEGQVLGSLRLRVNF</sequence>
<gene>
    <name evidence="2" type="ORF">LPB142_05100</name>
</gene>
<dbReference type="AlphaFoldDB" id="A0A1D9MAA0"/>
<keyword evidence="1" id="KW-0732">Signal</keyword>
<dbReference type="STRING" id="1850250.LPB142_05100"/>
<dbReference type="RefSeq" id="WP_071165710.1">
    <property type="nucleotide sequence ID" value="NZ_CP017781.1"/>
</dbReference>
<accession>A0A1D9MAA0</accession>
<name>A0A1D9MAA0_9RHOB</name>
<evidence type="ECO:0000256" key="1">
    <source>
        <dbReference type="SAM" id="SignalP"/>
    </source>
</evidence>